<proteinExistence type="inferred from homology"/>
<organism evidence="19 20">
    <name type="scientific">Romeriopsis navalis LEGE 11480</name>
    <dbReference type="NCBI Taxonomy" id="2777977"/>
    <lineage>
        <taxon>Bacteria</taxon>
        <taxon>Bacillati</taxon>
        <taxon>Cyanobacteriota</taxon>
        <taxon>Cyanophyceae</taxon>
        <taxon>Leptolyngbyales</taxon>
        <taxon>Leptolyngbyaceae</taxon>
        <taxon>Romeriopsis</taxon>
        <taxon>Romeriopsis navalis</taxon>
    </lineage>
</organism>
<dbReference type="EC" id="7.1.1.9" evidence="15"/>
<dbReference type="InterPro" id="IPR002429">
    <property type="entry name" value="CcO_II-like_C"/>
</dbReference>
<evidence type="ECO:0000256" key="6">
    <source>
        <dbReference type="ARBA" id="ARBA00022723"/>
    </source>
</evidence>
<feature type="transmembrane region" description="Helical" evidence="16">
    <location>
        <begin position="45"/>
        <end position="69"/>
    </location>
</feature>
<evidence type="ECO:0000256" key="1">
    <source>
        <dbReference type="ARBA" id="ARBA00004141"/>
    </source>
</evidence>
<dbReference type="PROSITE" id="PS00078">
    <property type="entry name" value="COX2"/>
    <property type="match status" value="1"/>
</dbReference>
<comment type="similarity">
    <text evidence="2 14">Belongs to the cytochrome c oxidase subunit 2 family.</text>
</comment>
<dbReference type="Gene3D" id="2.60.40.420">
    <property type="entry name" value="Cupredoxins - blue copper proteins"/>
    <property type="match status" value="1"/>
</dbReference>
<protein>
    <recommendedName>
        <fullName evidence="15">Cytochrome c oxidase subunit 2</fullName>
        <ecNumber evidence="15">7.1.1.9</ecNumber>
    </recommendedName>
</protein>
<dbReference type="AlphaFoldDB" id="A0A928Z2T6"/>
<dbReference type="EMBL" id="JADEXQ010000024">
    <property type="protein sequence ID" value="MBE9029884.1"/>
    <property type="molecule type" value="Genomic_DNA"/>
</dbReference>
<evidence type="ECO:0000256" key="11">
    <source>
        <dbReference type="ARBA" id="ARBA00023136"/>
    </source>
</evidence>
<accession>A0A928Z2T6</accession>
<dbReference type="InterPro" id="IPR036257">
    <property type="entry name" value="Cyt_c_oxidase_su2_TM_sf"/>
</dbReference>
<evidence type="ECO:0000313" key="20">
    <source>
        <dbReference type="Proteomes" id="UP000625316"/>
    </source>
</evidence>
<dbReference type="GO" id="GO:0005507">
    <property type="term" value="F:copper ion binding"/>
    <property type="evidence" value="ECO:0007669"/>
    <property type="project" value="InterPro"/>
</dbReference>
<evidence type="ECO:0000256" key="16">
    <source>
        <dbReference type="SAM" id="Phobius"/>
    </source>
</evidence>
<dbReference type="PROSITE" id="PS50857">
    <property type="entry name" value="COX2_CUA"/>
    <property type="match status" value="1"/>
</dbReference>
<comment type="function">
    <text evidence="12 15">Subunits I and II form the functional core of the enzyme complex. Electrons originating in cytochrome c are transferred via heme a and Cu(A) to the binuclear center formed by heme a3 and Cu(B).</text>
</comment>
<sequence length="337" mass="36283">MQQIPSSLLTLLAGIIITLISFWVGQNNHWLPEQASLQAPLVDQLFNVMVGIGTALFIIVQGLIIYGMVKFRQPPGDETDGSDNEGNIPLEILWTAIPAVIVIGLGVYSVDVYQQMGGFTAGSAGMEAAHAHHHQMGDGEVQMAAMGDEMMSPGAAIAAPAPKDLVATTYGLGTGKDGADLVVNVTGMQFAWLFEYPDQGVTVGELHVPAGKKVKLQMKAVDVLHAFWIPQFRLKQDVMPGLDSELQFTATKTGTFPVFCAELCGAYHGSMRTTAIVESPEVFNEWLKNNQIAQADQKRQQIAQAPSAERSDSDFLQPYAQDIGVDPASLEALQQAS</sequence>
<evidence type="ECO:0000256" key="15">
    <source>
        <dbReference type="RuleBase" id="RU004024"/>
    </source>
</evidence>
<feature type="transmembrane region" description="Helical" evidence="16">
    <location>
        <begin position="90"/>
        <end position="110"/>
    </location>
</feature>
<keyword evidence="8 14" id="KW-0249">Electron transport</keyword>
<dbReference type="Gene3D" id="1.10.287.90">
    <property type="match status" value="1"/>
</dbReference>
<dbReference type="SUPFAM" id="SSF81464">
    <property type="entry name" value="Cytochrome c oxidase subunit II-like, transmembrane region"/>
    <property type="match status" value="1"/>
</dbReference>
<name>A0A928Z2T6_9CYAN</name>
<evidence type="ECO:0000256" key="4">
    <source>
        <dbReference type="ARBA" id="ARBA00022660"/>
    </source>
</evidence>
<dbReference type="GO" id="GO:0004129">
    <property type="term" value="F:cytochrome-c oxidase activity"/>
    <property type="evidence" value="ECO:0007669"/>
    <property type="project" value="UniProtKB-EC"/>
</dbReference>
<feature type="transmembrane region" description="Helical" evidence="16">
    <location>
        <begin position="7"/>
        <end position="25"/>
    </location>
</feature>
<dbReference type="InterPro" id="IPR001505">
    <property type="entry name" value="Copper_CuA"/>
</dbReference>
<feature type="domain" description="Cytochrome oxidase subunit II transmembrane region profile" evidence="18">
    <location>
        <begin position="23"/>
        <end position="120"/>
    </location>
</feature>
<comment type="caution">
    <text evidence="19">The sequence shown here is derived from an EMBL/GenBank/DDBJ whole genome shotgun (WGS) entry which is preliminary data.</text>
</comment>
<dbReference type="Pfam" id="PF02790">
    <property type="entry name" value="COX2_TM"/>
    <property type="match status" value="1"/>
</dbReference>
<dbReference type="PROSITE" id="PS50999">
    <property type="entry name" value="COX2_TM"/>
    <property type="match status" value="1"/>
</dbReference>
<dbReference type="PRINTS" id="PR01166">
    <property type="entry name" value="CYCOXIDASEII"/>
</dbReference>
<dbReference type="SUPFAM" id="SSF49503">
    <property type="entry name" value="Cupredoxins"/>
    <property type="match status" value="1"/>
</dbReference>
<gene>
    <name evidence="19" type="ORF">IQ266_09110</name>
</gene>
<dbReference type="GO" id="GO:0005886">
    <property type="term" value="C:plasma membrane"/>
    <property type="evidence" value="ECO:0007669"/>
    <property type="project" value="UniProtKB-SubCell"/>
</dbReference>
<evidence type="ECO:0000256" key="7">
    <source>
        <dbReference type="ARBA" id="ARBA00022967"/>
    </source>
</evidence>
<dbReference type="RefSeq" id="WP_264324708.1">
    <property type="nucleotide sequence ID" value="NZ_JADEXQ010000024.1"/>
</dbReference>
<keyword evidence="9 16" id="KW-1133">Transmembrane helix</keyword>
<comment type="subcellular location">
    <subcellularLocation>
        <location evidence="14">Cell membrane</location>
        <topology evidence="14">Multi-pass membrane protein</topology>
    </subcellularLocation>
    <subcellularLocation>
        <location evidence="1">Membrane</location>
        <topology evidence="1">Multi-pass membrane protein</topology>
    </subcellularLocation>
</comment>
<dbReference type="InterPro" id="IPR008972">
    <property type="entry name" value="Cupredoxin"/>
</dbReference>
<keyword evidence="6 15" id="KW-0479">Metal-binding</keyword>
<dbReference type="GO" id="GO:0042773">
    <property type="term" value="P:ATP synthesis coupled electron transport"/>
    <property type="evidence" value="ECO:0007669"/>
    <property type="project" value="TreeGrafter"/>
</dbReference>
<comment type="cofactor">
    <cofactor evidence="15">
        <name>Cu cation</name>
        <dbReference type="ChEBI" id="CHEBI:23378"/>
    </cofactor>
    <text evidence="15">Binds a copper A center.</text>
</comment>
<dbReference type="PANTHER" id="PTHR22888">
    <property type="entry name" value="CYTOCHROME C OXIDASE, SUBUNIT II"/>
    <property type="match status" value="1"/>
</dbReference>
<evidence type="ECO:0000313" key="19">
    <source>
        <dbReference type="EMBL" id="MBE9029884.1"/>
    </source>
</evidence>
<evidence type="ECO:0000256" key="9">
    <source>
        <dbReference type="ARBA" id="ARBA00022989"/>
    </source>
</evidence>
<evidence type="ECO:0000256" key="14">
    <source>
        <dbReference type="RuleBase" id="RU000456"/>
    </source>
</evidence>
<keyword evidence="11 16" id="KW-0472">Membrane</keyword>
<dbReference type="InterPro" id="IPR011759">
    <property type="entry name" value="Cyt_c_oxidase_su2_TM_dom"/>
</dbReference>
<comment type="catalytic activity">
    <reaction evidence="13 15">
        <text>4 Fe(II)-[cytochrome c] + O2 + 8 H(+)(in) = 4 Fe(III)-[cytochrome c] + 2 H2O + 4 H(+)(out)</text>
        <dbReference type="Rhea" id="RHEA:11436"/>
        <dbReference type="Rhea" id="RHEA-COMP:10350"/>
        <dbReference type="Rhea" id="RHEA-COMP:14399"/>
        <dbReference type="ChEBI" id="CHEBI:15377"/>
        <dbReference type="ChEBI" id="CHEBI:15378"/>
        <dbReference type="ChEBI" id="CHEBI:15379"/>
        <dbReference type="ChEBI" id="CHEBI:29033"/>
        <dbReference type="ChEBI" id="CHEBI:29034"/>
        <dbReference type="EC" id="7.1.1.9"/>
    </reaction>
</comment>
<reference evidence="19" key="1">
    <citation type="submission" date="2020-10" db="EMBL/GenBank/DDBJ databases">
        <authorList>
            <person name="Castelo-Branco R."/>
            <person name="Eusebio N."/>
            <person name="Adriana R."/>
            <person name="Vieira A."/>
            <person name="Brugerolle De Fraissinette N."/>
            <person name="Rezende De Castro R."/>
            <person name="Schneider M.P."/>
            <person name="Vasconcelos V."/>
            <person name="Leao P.N."/>
        </authorList>
    </citation>
    <scope>NUCLEOTIDE SEQUENCE</scope>
    <source>
        <strain evidence="19">LEGE 11480</strain>
    </source>
</reference>
<keyword evidence="7" id="KW-1278">Translocase</keyword>
<dbReference type="Pfam" id="PF00116">
    <property type="entry name" value="COX2"/>
    <property type="match status" value="1"/>
</dbReference>
<keyword evidence="4 14" id="KW-0679">Respiratory chain</keyword>
<evidence type="ECO:0000259" key="17">
    <source>
        <dbReference type="PROSITE" id="PS50857"/>
    </source>
</evidence>
<keyword evidence="20" id="KW-1185">Reference proteome</keyword>
<evidence type="ECO:0000256" key="10">
    <source>
        <dbReference type="ARBA" id="ARBA00023008"/>
    </source>
</evidence>
<evidence type="ECO:0000256" key="3">
    <source>
        <dbReference type="ARBA" id="ARBA00022448"/>
    </source>
</evidence>
<dbReference type="CDD" id="cd13919">
    <property type="entry name" value="CuRO_HCO_II_like_5"/>
    <property type="match status" value="1"/>
</dbReference>
<evidence type="ECO:0000256" key="8">
    <source>
        <dbReference type="ARBA" id="ARBA00022982"/>
    </source>
</evidence>
<keyword evidence="5 14" id="KW-0812">Transmembrane</keyword>
<evidence type="ECO:0000256" key="13">
    <source>
        <dbReference type="ARBA" id="ARBA00047816"/>
    </source>
</evidence>
<keyword evidence="3 14" id="KW-0813">Transport</keyword>
<evidence type="ECO:0000259" key="18">
    <source>
        <dbReference type="PROSITE" id="PS50999"/>
    </source>
</evidence>
<evidence type="ECO:0000256" key="5">
    <source>
        <dbReference type="ARBA" id="ARBA00022692"/>
    </source>
</evidence>
<evidence type="ECO:0000256" key="2">
    <source>
        <dbReference type="ARBA" id="ARBA00007866"/>
    </source>
</evidence>
<dbReference type="PANTHER" id="PTHR22888:SF9">
    <property type="entry name" value="CYTOCHROME C OXIDASE SUBUNIT 2"/>
    <property type="match status" value="1"/>
</dbReference>
<feature type="domain" description="Cytochrome oxidase subunit II copper A binding" evidence="17">
    <location>
        <begin position="178"/>
        <end position="289"/>
    </location>
</feature>
<keyword evidence="10 15" id="KW-0186">Copper</keyword>
<dbReference type="InterPro" id="IPR045187">
    <property type="entry name" value="CcO_II"/>
</dbReference>
<evidence type="ECO:0000256" key="12">
    <source>
        <dbReference type="ARBA" id="ARBA00024688"/>
    </source>
</evidence>
<dbReference type="Proteomes" id="UP000625316">
    <property type="component" value="Unassembled WGS sequence"/>
</dbReference>